<feature type="compositionally biased region" description="Polar residues" evidence="6">
    <location>
        <begin position="1"/>
        <end position="18"/>
    </location>
</feature>
<organism evidence="9 10">
    <name type="scientific">Actinomarinicola tropica</name>
    <dbReference type="NCBI Taxonomy" id="2789776"/>
    <lineage>
        <taxon>Bacteria</taxon>
        <taxon>Bacillati</taxon>
        <taxon>Actinomycetota</taxon>
        <taxon>Acidimicrobiia</taxon>
        <taxon>Acidimicrobiales</taxon>
        <taxon>Iamiaceae</taxon>
        <taxon>Actinomarinicola</taxon>
    </lineage>
</organism>
<keyword evidence="1 5" id="KW-0699">rRNA-binding</keyword>
<dbReference type="SUPFAM" id="SSF50715">
    <property type="entry name" value="Ribosomal protein L25-like"/>
    <property type="match status" value="1"/>
</dbReference>
<dbReference type="Pfam" id="PF14693">
    <property type="entry name" value="Ribosomal_TL5_C"/>
    <property type="match status" value="1"/>
</dbReference>
<dbReference type="RefSeq" id="WP_153760112.1">
    <property type="nucleotide sequence ID" value="NZ_CP045851.1"/>
</dbReference>
<keyword evidence="2 5" id="KW-0694">RNA-binding</keyword>
<dbReference type="Gene3D" id="2.40.240.10">
    <property type="entry name" value="Ribosomal Protein L25, Chain P"/>
    <property type="match status" value="1"/>
</dbReference>
<keyword evidence="10" id="KW-1185">Reference proteome</keyword>
<dbReference type="AlphaFoldDB" id="A0A5Q2RNK7"/>
<evidence type="ECO:0000313" key="9">
    <source>
        <dbReference type="EMBL" id="QGG96006.1"/>
    </source>
</evidence>
<protein>
    <recommendedName>
        <fullName evidence="5">Large ribosomal subunit protein bL25</fullName>
    </recommendedName>
    <alternativeName>
        <fullName evidence="5">General stress protein CTC</fullName>
    </alternativeName>
</protein>
<comment type="function">
    <text evidence="5">This is one of the proteins that binds to the 5S RNA in the ribosome where it forms part of the central protuberance.</text>
</comment>
<dbReference type="CDD" id="cd00495">
    <property type="entry name" value="Ribosomal_L25_TL5_CTC"/>
    <property type="match status" value="1"/>
</dbReference>
<dbReference type="InterPro" id="IPR001021">
    <property type="entry name" value="Ribosomal_bL25_long"/>
</dbReference>
<proteinExistence type="inferred from homology"/>
<keyword evidence="4 5" id="KW-0687">Ribonucleoprotein</keyword>
<feature type="domain" description="Large ribosomal subunit protein bL25 beta" evidence="8">
    <location>
        <begin position="101"/>
        <end position="182"/>
    </location>
</feature>
<dbReference type="PANTHER" id="PTHR33284">
    <property type="entry name" value="RIBOSOMAL PROTEIN L25/GLN-TRNA SYNTHETASE, ANTI-CODON-BINDING DOMAIN-CONTAINING PROTEIN"/>
    <property type="match status" value="1"/>
</dbReference>
<evidence type="ECO:0000256" key="3">
    <source>
        <dbReference type="ARBA" id="ARBA00022980"/>
    </source>
</evidence>
<dbReference type="EMBL" id="CP045851">
    <property type="protein sequence ID" value="QGG96006.1"/>
    <property type="molecule type" value="Genomic_DNA"/>
</dbReference>
<dbReference type="InterPro" id="IPR020057">
    <property type="entry name" value="Ribosomal_bL25_b-dom"/>
</dbReference>
<evidence type="ECO:0000313" key="10">
    <source>
        <dbReference type="Proteomes" id="UP000334019"/>
    </source>
</evidence>
<dbReference type="PANTHER" id="PTHR33284:SF1">
    <property type="entry name" value="RIBOSOMAL PROTEIN L25_GLN-TRNA SYNTHETASE, ANTI-CODON-BINDING DOMAIN-CONTAINING PROTEIN"/>
    <property type="match status" value="1"/>
</dbReference>
<dbReference type="KEGG" id="atq:GH723_13365"/>
<dbReference type="Pfam" id="PF01386">
    <property type="entry name" value="Ribosomal_L25p"/>
    <property type="match status" value="1"/>
</dbReference>
<feature type="region of interest" description="Disordered" evidence="6">
    <location>
        <begin position="1"/>
        <end position="22"/>
    </location>
</feature>
<dbReference type="InterPro" id="IPR011035">
    <property type="entry name" value="Ribosomal_bL25/Gln-tRNA_synth"/>
</dbReference>
<keyword evidence="3 5" id="KW-0689">Ribosomal protein</keyword>
<dbReference type="InterPro" id="IPR037121">
    <property type="entry name" value="Ribosomal_bL25_C"/>
</dbReference>
<dbReference type="InterPro" id="IPR020056">
    <property type="entry name" value="Rbsml_bL25/Gln-tRNA_synth_N"/>
</dbReference>
<feature type="region of interest" description="Disordered" evidence="6">
    <location>
        <begin position="186"/>
        <end position="225"/>
    </location>
</feature>
<evidence type="ECO:0000256" key="2">
    <source>
        <dbReference type="ARBA" id="ARBA00022884"/>
    </source>
</evidence>
<evidence type="ECO:0000256" key="5">
    <source>
        <dbReference type="HAMAP-Rule" id="MF_01334"/>
    </source>
</evidence>
<dbReference type="GO" id="GO:0006412">
    <property type="term" value="P:translation"/>
    <property type="evidence" value="ECO:0007669"/>
    <property type="project" value="UniProtKB-UniRule"/>
</dbReference>
<dbReference type="InterPro" id="IPR029751">
    <property type="entry name" value="Ribosomal_L25_dom"/>
</dbReference>
<comment type="similarity">
    <text evidence="5">Belongs to the bacterial ribosomal protein bL25 family. CTC subfamily.</text>
</comment>
<dbReference type="GO" id="GO:0008097">
    <property type="term" value="F:5S rRNA binding"/>
    <property type="evidence" value="ECO:0007669"/>
    <property type="project" value="InterPro"/>
</dbReference>
<evidence type="ECO:0000256" key="1">
    <source>
        <dbReference type="ARBA" id="ARBA00022730"/>
    </source>
</evidence>
<feature type="domain" description="Large ribosomal subunit protein bL25 L25" evidence="7">
    <location>
        <begin position="11"/>
        <end position="92"/>
    </location>
</feature>
<dbReference type="Gene3D" id="2.170.120.20">
    <property type="entry name" value="Ribosomal protein L25, beta domain"/>
    <property type="match status" value="1"/>
</dbReference>
<sequence>MDVTLTANVGRTTGSRPSNRLRDEGQIPGVLYGLGGDAITLAVDRRELRQALTTDAGLNAIITLDVDGSDELCIVRELQRHPIRNDVVHVDFIRVDPNAEILVEVPLVLEGEAKQVLAEQGVVDQVHYTLSVYAKPSAIPNELVIDVSEMAVGDTITVADLTLPSGARTEAEPDEVLVTASVTRAALEEEGEEAAEGEEGAEGEAAEGGDAEDAGGEAAEASDES</sequence>
<evidence type="ECO:0000256" key="4">
    <source>
        <dbReference type="ARBA" id="ARBA00023274"/>
    </source>
</evidence>
<dbReference type="InterPro" id="IPR020930">
    <property type="entry name" value="Ribosomal_uL5_bac-type"/>
</dbReference>
<evidence type="ECO:0000256" key="6">
    <source>
        <dbReference type="SAM" id="MobiDB-lite"/>
    </source>
</evidence>
<comment type="subunit">
    <text evidence="5">Part of the 50S ribosomal subunit; part of the 5S rRNA/L5/L18/L25 subcomplex. Contacts the 5S rRNA. Binds to the 5S rRNA independently of L5 and L18.</text>
</comment>
<accession>A0A5Q2RNK7</accession>
<name>A0A5Q2RNK7_9ACTN</name>
<dbReference type="Proteomes" id="UP000334019">
    <property type="component" value="Chromosome"/>
</dbReference>
<evidence type="ECO:0000259" key="8">
    <source>
        <dbReference type="Pfam" id="PF14693"/>
    </source>
</evidence>
<reference evidence="9 10" key="1">
    <citation type="submission" date="2019-11" db="EMBL/GenBank/DDBJ databases">
        <authorList>
            <person name="He Y."/>
        </authorList>
    </citation>
    <scope>NUCLEOTIDE SEQUENCE [LARGE SCALE GENOMIC DNA]</scope>
    <source>
        <strain evidence="9 10">SCSIO 58843</strain>
    </source>
</reference>
<feature type="compositionally biased region" description="Acidic residues" evidence="6">
    <location>
        <begin position="188"/>
        <end position="225"/>
    </location>
</feature>
<gene>
    <name evidence="5" type="primary">rplY</name>
    <name evidence="5" type="synonym">ctc</name>
    <name evidence="9" type="ORF">GH723_13365</name>
</gene>
<dbReference type="GO" id="GO:0003735">
    <property type="term" value="F:structural constituent of ribosome"/>
    <property type="evidence" value="ECO:0007669"/>
    <property type="project" value="InterPro"/>
</dbReference>
<evidence type="ECO:0000259" key="7">
    <source>
        <dbReference type="Pfam" id="PF01386"/>
    </source>
</evidence>
<dbReference type="NCBIfam" id="TIGR00731">
    <property type="entry name" value="bL25_bact_ctc"/>
    <property type="match status" value="1"/>
</dbReference>
<dbReference type="GO" id="GO:0022625">
    <property type="term" value="C:cytosolic large ribosomal subunit"/>
    <property type="evidence" value="ECO:0007669"/>
    <property type="project" value="TreeGrafter"/>
</dbReference>
<dbReference type="HAMAP" id="MF_01334">
    <property type="entry name" value="Ribosomal_bL25_CTC"/>
    <property type="match status" value="1"/>
</dbReference>